<keyword evidence="8" id="KW-1185">Reference proteome</keyword>
<dbReference type="PANTHER" id="PTHR11950:SF31">
    <property type="entry name" value="SEGMENTATION PROTEIN RUNT"/>
    <property type="match status" value="1"/>
</dbReference>
<dbReference type="InterPro" id="IPR012346">
    <property type="entry name" value="p53/RUNT-type_TF_DNA-bd_sf"/>
</dbReference>
<reference evidence="7 8" key="1">
    <citation type="submission" date="2017-12" db="EMBL/GenBank/DDBJ databases">
        <title>Hemimetabolous genomes reveal molecular basis of termite eusociality.</title>
        <authorList>
            <person name="Harrison M.C."/>
            <person name="Jongepier E."/>
            <person name="Robertson H.M."/>
            <person name="Arning N."/>
            <person name="Bitard-Feildel T."/>
            <person name="Chao H."/>
            <person name="Childers C.P."/>
            <person name="Dinh H."/>
            <person name="Doddapaneni H."/>
            <person name="Dugan S."/>
            <person name="Gowin J."/>
            <person name="Greiner C."/>
            <person name="Han Y."/>
            <person name="Hu H."/>
            <person name="Hughes D.S.T."/>
            <person name="Huylmans A.-K."/>
            <person name="Kemena C."/>
            <person name="Kremer L.P.M."/>
            <person name="Lee S.L."/>
            <person name="Lopez-Ezquerra A."/>
            <person name="Mallet L."/>
            <person name="Monroy-Kuhn J.M."/>
            <person name="Moser A."/>
            <person name="Murali S.C."/>
            <person name="Muzny D.M."/>
            <person name="Otani S."/>
            <person name="Piulachs M.-D."/>
            <person name="Poelchau M."/>
            <person name="Qu J."/>
            <person name="Schaub F."/>
            <person name="Wada-Katsumata A."/>
            <person name="Worley K.C."/>
            <person name="Xie Q."/>
            <person name="Ylla G."/>
            <person name="Poulsen M."/>
            <person name="Gibbs R.A."/>
            <person name="Schal C."/>
            <person name="Richards S."/>
            <person name="Belles X."/>
            <person name="Korb J."/>
            <person name="Bornberg-Bauer E."/>
        </authorList>
    </citation>
    <scope>NUCLEOTIDE SEQUENCE [LARGE SCALE GENOMIC DNA]</scope>
    <source>
        <tissue evidence="7">Whole body</tissue>
    </source>
</reference>
<evidence type="ECO:0000256" key="4">
    <source>
        <dbReference type="ARBA" id="ARBA00023242"/>
    </source>
</evidence>
<dbReference type="Pfam" id="PF00853">
    <property type="entry name" value="Runt"/>
    <property type="match status" value="1"/>
</dbReference>
<dbReference type="PANTHER" id="PTHR11950">
    <property type="entry name" value="RUNT RELATED"/>
    <property type="match status" value="1"/>
</dbReference>
<feature type="region of interest" description="Disordered" evidence="5">
    <location>
        <begin position="167"/>
        <end position="189"/>
    </location>
</feature>
<dbReference type="PROSITE" id="PS51062">
    <property type="entry name" value="RUNT"/>
    <property type="match status" value="1"/>
</dbReference>
<evidence type="ECO:0000259" key="6">
    <source>
        <dbReference type="PROSITE" id="PS51062"/>
    </source>
</evidence>
<keyword evidence="2" id="KW-0805">Transcription regulation</keyword>
<dbReference type="EMBL" id="NEVH01025126">
    <property type="protein sequence ID" value="PNF16159.1"/>
    <property type="molecule type" value="Genomic_DNA"/>
</dbReference>
<dbReference type="OrthoDB" id="10029800at2759"/>
<keyword evidence="3" id="KW-0804">Transcription</keyword>
<dbReference type="GO" id="GO:0005524">
    <property type="term" value="F:ATP binding"/>
    <property type="evidence" value="ECO:0007669"/>
    <property type="project" value="InterPro"/>
</dbReference>
<dbReference type="InterPro" id="IPR000040">
    <property type="entry name" value="AML1_Runt"/>
</dbReference>
<feature type="domain" description="Runt" evidence="6">
    <location>
        <begin position="137"/>
        <end position="172"/>
    </location>
</feature>
<keyword evidence="4" id="KW-0539">Nucleus</keyword>
<organism evidence="7 8">
    <name type="scientific">Cryptotermes secundus</name>
    <dbReference type="NCBI Taxonomy" id="105785"/>
    <lineage>
        <taxon>Eukaryota</taxon>
        <taxon>Metazoa</taxon>
        <taxon>Ecdysozoa</taxon>
        <taxon>Arthropoda</taxon>
        <taxon>Hexapoda</taxon>
        <taxon>Insecta</taxon>
        <taxon>Pterygota</taxon>
        <taxon>Neoptera</taxon>
        <taxon>Polyneoptera</taxon>
        <taxon>Dictyoptera</taxon>
        <taxon>Blattodea</taxon>
        <taxon>Blattoidea</taxon>
        <taxon>Termitoidae</taxon>
        <taxon>Kalotermitidae</taxon>
        <taxon>Cryptotermitinae</taxon>
        <taxon>Cryptotermes</taxon>
    </lineage>
</organism>
<evidence type="ECO:0000313" key="7">
    <source>
        <dbReference type="EMBL" id="PNF16159.1"/>
    </source>
</evidence>
<dbReference type="Gene3D" id="2.60.40.720">
    <property type="match status" value="1"/>
</dbReference>
<dbReference type="STRING" id="105785.A0A2J7PIM1"/>
<protein>
    <recommendedName>
        <fullName evidence="6">Runt domain-containing protein</fullName>
    </recommendedName>
</protein>
<dbReference type="InParanoid" id="A0A2J7PIM1"/>
<accession>A0A2J7PIM1</accession>
<comment type="subcellular location">
    <subcellularLocation>
        <location evidence="1">Nucleus</location>
    </subcellularLocation>
</comment>
<proteinExistence type="predicted"/>
<name>A0A2J7PIM1_9NEOP</name>
<evidence type="ECO:0000256" key="2">
    <source>
        <dbReference type="ARBA" id="ARBA00023015"/>
    </source>
</evidence>
<dbReference type="AlphaFoldDB" id="A0A2J7PIM1"/>
<gene>
    <name evidence="7" type="ORF">B7P43_G01121</name>
</gene>
<comment type="caution">
    <text evidence="7">The sequence shown here is derived from an EMBL/GenBank/DDBJ whole genome shotgun (WGS) entry which is preliminary data.</text>
</comment>
<dbReference type="GO" id="GO:0000978">
    <property type="term" value="F:RNA polymerase II cis-regulatory region sequence-specific DNA binding"/>
    <property type="evidence" value="ECO:0007669"/>
    <property type="project" value="TreeGrafter"/>
</dbReference>
<evidence type="ECO:0000256" key="1">
    <source>
        <dbReference type="ARBA" id="ARBA00004123"/>
    </source>
</evidence>
<dbReference type="Proteomes" id="UP000235965">
    <property type="component" value="Unassembled WGS sequence"/>
</dbReference>
<evidence type="ECO:0000256" key="5">
    <source>
        <dbReference type="SAM" id="MobiDB-lite"/>
    </source>
</evidence>
<dbReference type="InterPro" id="IPR008967">
    <property type="entry name" value="p53-like_TF_DNA-bd_sf"/>
</dbReference>
<dbReference type="PRINTS" id="PR00967">
    <property type="entry name" value="ONCOGENEAML1"/>
</dbReference>
<dbReference type="GO" id="GO:0000981">
    <property type="term" value="F:DNA-binding transcription factor activity, RNA polymerase II-specific"/>
    <property type="evidence" value="ECO:0007669"/>
    <property type="project" value="TreeGrafter"/>
</dbReference>
<dbReference type="GO" id="GO:0005634">
    <property type="term" value="C:nucleus"/>
    <property type="evidence" value="ECO:0007669"/>
    <property type="project" value="UniProtKB-SubCell"/>
</dbReference>
<dbReference type="InterPro" id="IPR013524">
    <property type="entry name" value="Runt_dom"/>
</dbReference>
<evidence type="ECO:0000256" key="3">
    <source>
        <dbReference type="ARBA" id="ARBA00023163"/>
    </source>
</evidence>
<evidence type="ECO:0000313" key="8">
    <source>
        <dbReference type="Proteomes" id="UP000235965"/>
    </source>
</evidence>
<feature type="compositionally biased region" description="Basic and acidic residues" evidence="5">
    <location>
        <begin position="180"/>
        <end position="189"/>
    </location>
</feature>
<sequence>MGLSTEEKVFIVEYYFRSYGGGRQTTRFLGFERPDVTVQKPLHSTRVTLWCAVSAHGILGPYFIEDEEGNALTATQERYRSWVLRRIFGPKRNEVTGGWRKLHNEIHNLYSSPSIIRLIKSRRRGERVIHALCLVAGKSFTLTITVSSSPPQMATYNKAIKVTVDGPREPRSKTNVSEGNHVHQLSENENSRHCRYRKMYSVSHGGLSQSILVTSVEKICLNCLHFMELKISLIRLQDFDIEFCLQSTSENPFYTFTHFLILSPTLHLFVQSGLLPLDKKLSLCLMLSLLGQQQQFHAFAFGQRPFLSGHFGSPLDPLQRTDPLSGSLGFRMPAMSNCQSKY</sequence>
<dbReference type="SUPFAM" id="SSF49417">
    <property type="entry name" value="p53-like transcription factors"/>
    <property type="match status" value="1"/>
</dbReference>